<accession>A0A6J5LG04</accession>
<evidence type="ECO:0000313" key="2">
    <source>
        <dbReference type="EMBL" id="CAB4126830.1"/>
    </source>
</evidence>
<dbReference type="EMBL" id="LR796269">
    <property type="protein sequence ID" value="CAB4133035.1"/>
    <property type="molecule type" value="Genomic_DNA"/>
</dbReference>
<sequence>MHIYLKHFLHGSKVAIAEQEAIADEENGWVRYNPEEPPEPTLEVTPEVKRGRPRKVVSELQ</sequence>
<dbReference type="EMBL" id="LR796204">
    <property type="protein sequence ID" value="CAB4126830.1"/>
    <property type="molecule type" value="Genomic_DNA"/>
</dbReference>
<organism evidence="3">
    <name type="scientific">uncultured Caudovirales phage</name>
    <dbReference type="NCBI Taxonomy" id="2100421"/>
    <lineage>
        <taxon>Viruses</taxon>
        <taxon>Duplodnaviria</taxon>
        <taxon>Heunggongvirae</taxon>
        <taxon>Uroviricota</taxon>
        <taxon>Caudoviricetes</taxon>
        <taxon>Peduoviridae</taxon>
        <taxon>Maltschvirus</taxon>
        <taxon>Maltschvirus maltsch</taxon>
    </lineage>
</organism>
<name>A0A6J5LG04_9CAUD</name>
<gene>
    <name evidence="3" type="ORF">UFOVP254_33</name>
    <name evidence="2" type="ORF">UFOVP76_20</name>
</gene>
<evidence type="ECO:0000256" key="1">
    <source>
        <dbReference type="SAM" id="MobiDB-lite"/>
    </source>
</evidence>
<feature type="region of interest" description="Disordered" evidence="1">
    <location>
        <begin position="30"/>
        <end position="61"/>
    </location>
</feature>
<proteinExistence type="predicted"/>
<protein>
    <submittedName>
        <fullName evidence="3">Uncharacterized protein</fullName>
    </submittedName>
</protein>
<evidence type="ECO:0000313" key="3">
    <source>
        <dbReference type="EMBL" id="CAB4133035.1"/>
    </source>
</evidence>
<reference evidence="3" key="1">
    <citation type="submission" date="2020-04" db="EMBL/GenBank/DDBJ databases">
        <authorList>
            <person name="Chiriac C."/>
            <person name="Salcher M."/>
            <person name="Ghai R."/>
            <person name="Kavagutti S V."/>
        </authorList>
    </citation>
    <scope>NUCLEOTIDE SEQUENCE</scope>
</reference>